<dbReference type="InterPro" id="IPR003740">
    <property type="entry name" value="YitT"/>
</dbReference>
<evidence type="ECO:0000256" key="4">
    <source>
        <dbReference type="ARBA" id="ARBA00022989"/>
    </source>
</evidence>
<dbReference type="InterPro" id="IPR051461">
    <property type="entry name" value="UPF0750_membrane"/>
</dbReference>
<feature type="domain" description="DUF2179" evidence="7">
    <location>
        <begin position="225"/>
        <end position="279"/>
    </location>
</feature>
<feature type="transmembrane region" description="Helical" evidence="6">
    <location>
        <begin position="179"/>
        <end position="196"/>
    </location>
</feature>
<feature type="transmembrane region" description="Helical" evidence="6">
    <location>
        <begin position="152"/>
        <end position="173"/>
    </location>
</feature>
<dbReference type="PANTHER" id="PTHR33545:SF9">
    <property type="entry name" value="UPF0750 MEMBRANE PROTEIN YITE"/>
    <property type="match status" value="1"/>
</dbReference>
<evidence type="ECO:0000256" key="5">
    <source>
        <dbReference type="ARBA" id="ARBA00023136"/>
    </source>
</evidence>
<dbReference type="GO" id="GO:0005886">
    <property type="term" value="C:plasma membrane"/>
    <property type="evidence" value="ECO:0007669"/>
    <property type="project" value="UniProtKB-SubCell"/>
</dbReference>
<evidence type="ECO:0000259" key="7">
    <source>
        <dbReference type="Pfam" id="PF10035"/>
    </source>
</evidence>
<dbReference type="CDD" id="cd16380">
    <property type="entry name" value="YitT_C"/>
    <property type="match status" value="1"/>
</dbReference>
<dbReference type="Pfam" id="PF02588">
    <property type="entry name" value="YitT_membrane"/>
    <property type="match status" value="1"/>
</dbReference>
<feature type="transmembrane region" description="Helical" evidence="6">
    <location>
        <begin position="12"/>
        <end position="30"/>
    </location>
</feature>
<keyword evidence="4 6" id="KW-1133">Transmembrane helix</keyword>
<dbReference type="RefSeq" id="WP_039253012.1">
    <property type="nucleotide sequence ID" value="NZ_JENJ01000008.1"/>
</dbReference>
<keyword evidence="2" id="KW-1003">Cell membrane</keyword>
<dbReference type="EMBL" id="JENJ01000008">
    <property type="protein sequence ID" value="KGM97660.1"/>
    <property type="molecule type" value="Genomic_DNA"/>
</dbReference>
<keyword evidence="3 6" id="KW-0812">Transmembrane</keyword>
<accession>A0A0A0IDJ4</accession>
<feature type="transmembrane region" description="Helical" evidence="6">
    <location>
        <begin position="111"/>
        <end position="131"/>
    </location>
</feature>
<dbReference type="Proteomes" id="UP000030012">
    <property type="component" value="Unassembled WGS sequence"/>
</dbReference>
<dbReference type="InterPro" id="IPR015867">
    <property type="entry name" value="N-reg_PII/ATP_PRibTrfase_C"/>
</dbReference>
<evidence type="ECO:0000256" key="2">
    <source>
        <dbReference type="ARBA" id="ARBA00022475"/>
    </source>
</evidence>
<dbReference type="InterPro" id="IPR019264">
    <property type="entry name" value="DUF2179"/>
</dbReference>
<organism evidence="8 9">
    <name type="scientific">Clostridium novyi A str. 4552</name>
    <dbReference type="NCBI Taxonomy" id="1444289"/>
    <lineage>
        <taxon>Bacteria</taxon>
        <taxon>Bacillati</taxon>
        <taxon>Bacillota</taxon>
        <taxon>Clostridia</taxon>
        <taxon>Eubacteriales</taxon>
        <taxon>Clostridiaceae</taxon>
        <taxon>Clostridium</taxon>
    </lineage>
</organism>
<dbReference type="OrthoDB" id="9779786at2"/>
<gene>
    <name evidence="8" type="ORF">Z968_02845</name>
</gene>
<dbReference type="Pfam" id="PF10035">
    <property type="entry name" value="DUF2179"/>
    <property type="match status" value="1"/>
</dbReference>
<dbReference type="AlphaFoldDB" id="A0A0A0IDJ4"/>
<comment type="caution">
    <text evidence="8">The sequence shown here is derived from an EMBL/GenBank/DDBJ whole genome shotgun (WGS) entry which is preliminary data.</text>
</comment>
<evidence type="ECO:0000313" key="8">
    <source>
        <dbReference type="EMBL" id="KGM97660.1"/>
    </source>
</evidence>
<keyword evidence="5 6" id="KW-0472">Membrane</keyword>
<evidence type="ECO:0000313" key="9">
    <source>
        <dbReference type="Proteomes" id="UP000030012"/>
    </source>
</evidence>
<evidence type="ECO:0000256" key="1">
    <source>
        <dbReference type="ARBA" id="ARBA00004651"/>
    </source>
</evidence>
<sequence length="287" mass="31239">MKEKLNDTIKDYIIITLGYIILAIAIKFFLAPNKIANGGITGVAIIINYFIPKLSVGLLMVILNGILFVLAFSVIDGTFGARTVYASMGLSVLLTILDKFIPSTVAATHDLLLATLFGTVITGIGMGMIFNKNASTGGTDIFAKMLTKFKNLDIGKALLIVDLVIALISGFIFSAEIGMYGILSVILMGIIIDFVIEGLNSCKSIIVISSKNDMVNKFIMEELDRGCTMIQGKGAYSGKSKEILYTVLDRKEFISLKNYLKEIDPKSFVIVSEAREVLGEGFKNIFE</sequence>
<evidence type="ECO:0000256" key="3">
    <source>
        <dbReference type="ARBA" id="ARBA00022692"/>
    </source>
</evidence>
<reference evidence="8 9" key="1">
    <citation type="submission" date="2014-01" db="EMBL/GenBank/DDBJ databases">
        <title>Plasmidome dynamics in the species complex Clostridium novyi sensu lato converts strains of independent lineages into distinctly different pathogens.</title>
        <authorList>
            <person name="Skarin H."/>
            <person name="Segerman B."/>
        </authorList>
    </citation>
    <scope>NUCLEOTIDE SEQUENCE [LARGE SCALE GENOMIC DNA]</scope>
    <source>
        <strain evidence="8 9">4552</strain>
    </source>
</reference>
<proteinExistence type="predicted"/>
<dbReference type="PANTHER" id="PTHR33545">
    <property type="entry name" value="UPF0750 MEMBRANE PROTEIN YITT-RELATED"/>
    <property type="match status" value="1"/>
</dbReference>
<comment type="subcellular location">
    <subcellularLocation>
        <location evidence="1">Cell membrane</location>
        <topology evidence="1">Multi-pass membrane protein</topology>
    </subcellularLocation>
</comment>
<name>A0A0A0IDJ4_CLONO</name>
<dbReference type="Gene3D" id="3.30.70.120">
    <property type="match status" value="1"/>
</dbReference>
<feature type="transmembrane region" description="Helical" evidence="6">
    <location>
        <begin position="50"/>
        <end position="72"/>
    </location>
</feature>
<evidence type="ECO:0000256" key="6">
    <source>
        <dbReference type="SAM" id="Phobius"/>
    </source>
</evidence>
<protein>
    <submittedName>
        <fullName evidence="8">Membrane protein</fullName>
    </submittedName>
</protein>
<dbReference type="PIRSF" id="PIRSF006483">
    <property type="entry name" value="Membrane_protein_YitT"/>
    <property type="match status" value="1"/>
</dbReference>